<accession>A0A0J8B262</accession>
<proteinExistence type="predicted"/>
<dbReference type="OrthoDB" id="10661195at2759"/>
<evidence type="ECO:0000313" key="2">
    <source>
        <dbReference type="Proteomes" id="UP000035740"/>
    </source>
</evidence>
<feature type="non-terminal residue" evidence="1">
    <location>
        <position position="1"/>
    </location>
</feature>
<sequence length="212" mass="24049">TGESSRASSKPSAVIDEDGNLSSEDAAAIIRNYYLSNDRPRSFVIDMWGTEGFRRTYDFLHSSKSVLTQIFTVLEGIVQAFESSSKQLRKTISSHQSSSSKYFNNEPIQQSWLSLLDAFIAESDANRNTARFVKKAVAVLDVIRSEGKQLRVMFNRHRSQMEKQIVNVNNEANHALEQKRLKSSAFLSSKENLNRNLDFNTCPDQNEFQSIV</sequence>
<dbReference type="Proteomes" id="UP000035740">
    <property type="component" value="Unassembled WGS sequence"/>
</dbReference>
<keyword evidence="2" id="KW-1185">Reference proteome</keyword>
<dbReference type="AlphaFoldDB" id="A0A0J8B262"/>
<evidence type="ECO:0000313" key="1">
    <source>
        <dbReference type="EMBL" id="KMS93978.1"/>
    </source>
</evidence>
<name>A0A0J8B262_BETVV</name>
<protein>
    <submittedName>
        <fullName evidence="1">Uncharacterized protein</fullName>
    </submittedName>
</protein>
<dbReference type="Gramene" id="KMS93978">
    <property type="protein sequence ID" value="KMS93978"/>
    <property type="gene ID" value="BVRB_026020"/>
</dbReference>
<gene>
    <name evidence="1" type="ORF">BVRB_026020</name>
</gene>
<dbReference type="EMBL" id="KQ097217">
    <property type="protein sequence ID" value="KMS93978.1"/>
    <property type="molecule type" value="Genomic_DNA"/>
</dbReference>
<reference evidence="1 2" key="1">
    <citation type="journal article" date="2014" name="Nature">
        <title>The genome of the recently domesticated crop plant sugar beet (Beta vulgaris).</title>
        <authorList>
            <person name="Dohm J.C."/>
            <person name="Minoche A.E."/>
            <person name="Holtgrawe D."/>
            <person name="Capella-Gutierrez S."/>
            <person name="Zakrzewski F."/>
            <person name="Tafer H."/>
            <person name="Rupp O."/>
            <person name="Sorensen T.R."/>
            <person name="Stracke R."/>
            <person name="Reinhardt R."/>
            <person name="Goesmann A."/>
            <person name="Kraft T."/>
            <person name="Schulz B."/>
            <person name="Stadler P.F."/>
            <person name="Schmidt T."/>
            <person name="Gabaldon T."/>
            <person name="Lehrach H."/>
            <person name="Weisshaar B."/>
            <person name="Himmelbauer H."/>
        </authorList>
    </citation>
    <scope>NUCLEOTIDE SEQUENCE [LARGE SCALE GENOMIC DNA]</scope>
    <source>
        <tissue evidence="1">Taproot</tissue>
    </source>
</reference>
<organism evidence="1 2">
    <name type="scientific">Beta vulgaris subsp. vulgaris</name>
    <name type="common">Beet</name>
    <dbReference type="NCBI Taxonomy" id="3555"/>
    <lineage>
        <taxon>Eukaryota</taxon>
        <taxon>Viridiplantae</taxon>
        <taxon>Streptophyta</taxon>
        <taxon>Embryophyta</taxon>
        <taxon>Tracheophyta</taxon>
        <taxon>Spermatophyta</taxon>
        <taxon>Magnoliopsida</taxon>
        <taxon>eudicotyledons</taxon>
        <taxon>Gunneridae</taxon>
        <taxon>Pentapetalae</taxon>
        <taxon>Caryophyllales</taxon>
        <taxon>Chenopodiaceae</taxon>
        <taxon>Betoideae</taxon>
        <taxon>Beta</taxon>
    </lineage>
</organism>